<evidence type="ECO:0000313" key="1">
    <source>
        <dbReference type="EMBL" id="KAJ7358318.1"/>
    </source>
</evidence>
<dbReference type="Proteomes" id="UP001218218">
    <property type="component" value="Unassembled WGS sequence"/>
</dbReference>
<protein>
    <submittedName>
        <fullName evidence="1">Uncharacterized protein</fullName>
    </submittedName>
</protein>
<comment type="caution">
    <text evidence="1">The sequence shown here is derived from an EMBL/GenBank/DDBJ whole genome shotgun (WGS) entry which is preliminary data.</text>
</comment>
<gene>
    <name evidence="1" type="ORF">DFH08DRAFT_441024</name>
</gene>
<reference evidence="1" key="1">
    <citation type="submission" date="2023-03" db="EMBL/GenBank/DDBJ databases">
        <title>Massive genome expansion in bonnet fungi (Mycena s.s.) driven by repeated elements and novel gene families across ecological guilds.</title>
        <authorList>
            <consortium name="Lawrence Berkeley National Laboratory"/>
            <person name="Harder C.B."/>
            <person name="Miyauchi S."/>
            <person name="Viragh M."/>
            <person name="Kuo A."/>
            <person name="Thoen E."/>
            <person name="Andreopoulos B."/>
            <person name="Lu D."/>
            <person name="Skrede I."/>
            <person name="Drula E."/>
            <person name="Henrissat B."/>
            <person name="Morin E."/>
            <person name="Kohler A."/>
            <person name="Barry K."/>
            <person name="LaButti K."/>
            <person name="Morin E."/>
            <person name="Salamov A."/>
            <person name="Lipzen A."/>
            <person name="Mereny Z."/>
            <person name="Hegedus B."/>
            <person name="Baldrian P."/>
            <person name="Stursova M."/>
            <person name="Weitz H."/>
            <person name="Taylor A."/>
            <person name="Grigoriev I.V."/>
            <person name="Nagy L.G."/>
            <person name="Martin F."/>
            <person name="Kauserud H."/>
        </authorList>
    </citation>
    <scope>NUCLEOTIDE SEQUENCE</scope>
    <source>
        <strain evidence="1">CBHHK002</strain>
    </source>
</reference>
<dbReference type="AlphaFoldDB" id="A0AAD7AGU6"/>
<evidence type="ECO:0000313" key="2">
    <source>
        <dbReference type="Proteomes" id="UP001218218"/>
    </source>
</evidence>
<name>A0AAD7AGU6_9AGAR</name>
<organism evidence="1 2">
    <name type="scientific">Mycena albidolilacea</name>
    <dbReference type="NCBI Taxonomy" id="1033008"/>
    <lineage>
        <taxon>Eukaryota</taxon>
        <taxon>Fungi</taxon>
        <taxon>Dikarya</taxon>
        <taxon>Basidiomycota</taxon>
        <taxon>Agaricomycotina</taxon>
        <taxon>Agaricomycetes</taxon>
        <taxon>Agaricomycetidae</taxon>
        <taxon>Agaricales</taxon>
        <taxon>Marasmiineae</taxon>
        <taxon>Mycenaceae</taxon>
        <taxon>Mycena</taxon>
    </lineage>
</organism>
<dbReference type="EMBL" id="JARIHO010000007">
    <property type="protein sequence ID" value="KAJ7358318.1"/>
    <property type="molecule type" value="Genomic_DNA"/>
</dbReference>
<sequence>MLLIHHSLFPPLVRPPSDLLDPPADAHLYPSLQIRPIRPSFPLLLLQSHSFHWKSLIYTGPTLSSFCLKSRFTALQCACQMAAVPRRFRLLLPFAALPRFQRCLAPLVIPSQGALPCACGPLRALLRSLSALLFPSHSRAPSLPAPPCAPLSTLQEAASVPGALLRPRRRRHSRSCSHGSPLPVRLANIHVSCSKPPPCLAAKLRLHYLACRSPPPLRLSGAAVPHFFLFGIAPVPAPPCFQHRPAALRSS</sequence>
<accession>A0AAD7AGU6</accession>
<keyword evidence="2" id="KW-1185">Reference proteome</keyword>
<proteinExistence type="predicted"/>